<dbReference type="OrthoDB" id="1178186at2"/>
<sequence>MDIRPIPFAATYPLRHQVLWPDKPVAYCHLPDDPIGHHFGAFRGEELVAVISLFLPGPLAQFRKFATRPDCQGQGLGTALLRHVLAEAARLGAQRIWCSARLATLPFYERFGLAPDGPAFEKEGIPYVRLQKDLP</sequence>
<keyword evidence="2" id="KW-0012">Acyltransferase</keyword>
<dbReference type="RefSeq" id="WP_070740262.1">
    <property type="nucleotide sequence ID" value="NZ_MDZA01000028.1"/>
</dbReference>
<dbReference type="CDD" id="cd04301">
    <property type="entry name" value="NAT_SF"/>
    <property type="match status" value="1"/>
</dbReference>
<evidence type="ECO:0000313" key="5">
    <source>
        <dbReference type="Proteomes" id="UP000177506"/>
    </source>
</evidence>
<evidence type="ECO:0000256" key="2">
    <source>
        <dbReference type="ARBA" id="ARBA00023315"/>
    </source>
</evidence>
<evidence type="ECO:0000256" key="1">
    <source>
        <dbReference type="ARBA" id="ARBA00022679"/>
    </source>
</evidence>
<comment type="caution">
    <text evidence="4">The sequence shown here is derived from an EMBL/GenBank/DDBJ whole genome shotgun (WGS) entry which is preliminary data.</text>
</comment>
<evidence type="ECO:0000259" key="3">
    <source>
        <dbReference type="PROSITE" id="PS51186"/>
    </source>
</evidence>
<dbReference type="InterPro" id="IPR000182">
    <property type="entry name" value="GNAT_dom"/>
</dbReference>
<name>A0A1G1TLV3_9BACT</name>
<dbReference type="PROSITE" id="PS51186">
    <property type="entry name" value="GNAT"/>
    <property type="match status" value="1"/>
</dbReference>
<gene>
    <name evidence="4" type="ORF">BEN49_18180</name>
</gene>
<dbReference type="InterPro" id="IPR016181">
    <property type="entry name" value="Acyl_CoA_acyltransferase"/>
</dbReference>
<dbReference type="InterPro" id="IPR050832">
    <property type="entry name" value="Bact_Acetyltransf"/>
</dbReference>
<keyword evidence="1" id="KW-0808">Transferase</keyword>
<feature type="domain" description="N-acetyltransferase" evidence="3">
    <location>
        <begin position="1"/>
        <end position="135"/>
    </location>
</feature>
<dbReference type="PANTHER" id="PTHR43877">
    <property type="entry name" value="AMINOALKYLPHOSPHONATE N-ACETYLTRANSFERASE-RELATED-RELATED"/>
    <property type="match status" value="1"/>
</dbReference>
<reference evidence="4 5" key="1">
    <citation type="submission" date="2016-08" db="EMBL/GenBank/DDBJ databases">
        <title>Hymenobacter coccineus sp. nov., Hymenobacter lapidarius sp. nov. and Hymenobacter glacialis sp. nov., isolated from Antarctic soil.</title>
        <authorList>
            <person name="Sedlacek I."/>
            <person name="Kralova S."/>
            <person name="Kyrova K."/>
            <person name="Maslanova I."/>
            <person name="Stankova E."/>
            <person name="Vrbovska V."/>
            <person name="Nemec M."/>
            <person name="Bartak M."/>
            <person name="Svec P."/>
            <person name="Busse H.-J."/>
            <person name="Pantucek R."/>
        </authorList>
    </citation>
    <scope>NUCLEOTIDE SEQUENCE [LARGE SCALE GENOMIC DNA]</scope>
    <source>
        <strain evidence="4 5">CCM 8649</strain>
    </source>
</reference>
<evidence type="ECO:0000313" key="4">
    <source>
        <dbReference type="EMBL" id="OGX91853.1"/>
    </source>
</evidence>
<dbReference type="AlphaFoldDB" id="A0A1G1TLV3"/>
<dbReference type="SUPFAM" id="SSF55729">
    <property type="entry name" value="Acyl-CoA N-acyltransferases (Nat)"/>
    <property type="match status" value="1"/>
</dbReference>
<dbReference type="EMBL" id="MDZA01000028">
    <property type="protein sequence ID" value="OGX91853.1"/>
    <property type="molecule type" value="Genomic_DNA"/>
</dbReference>
<keyword evidence="5" id="KW-1185">Reference proteome</keyword>
<dbReference type="Gene3D" id="3.40.630.30">
    <property type="match status" value="1"/>
</dbReference>
<organism evidence="4 5">
    <name type="scientific">Hymenobacter coccineus</name>
    <dbReference type="NCBI Taxonomy" id="1908235"/>
    <lineage>
        <taxon>Bacteria</taxon>
        <taxon>Pseudomonadati</taxon>
        <taxon>Bacteroidota</taxon>
        <taxon>Cytophagia</taxon>
        <taxon>Cytophagales</taxon>
        <taxon>Hymenobacteraceae</taxon>
        <taxon>Hymenobacter</taxon>
    </lineage>
</organism>
<proteinExistence type="predicted"/>
<protein>
    <submittedName>
        <fullName evidence="4">GNAT family N-acetyltransferase</fullName>
    </submittedName>
</protein>
<dbReference type="Pfam" id="PF00583">
    <property type="entry name" value="Acetyltransf_1"/>
    <property type="match status" value="1"/>
</dbReference>
<accession>A0A1G1TLV3</accession>
<dbReference type="Proteomes" id="UP000177506">
    <property type="component" value="Unassembled WGS sequence"/>
</dbReference>
<dbReference type="GO" id="GO:0016747">
    <property type="term" value="F:acyltransferase activity, transferring groups other than amino-acyl groups"/>
    <property type="evidence" value="ECO:0007669"/>
    <property type="project" value="InterPro"/>
</dbReference>